<dbReference type="KEGG" id="mrub:DEO27_020440"/>
<evidence type="ECO:0000313" key="1">
    <source>
        <dbReference type="EMBL" id="QEM12289.1"/>
    </source>
</evidence>
<dbReference type="EMBL" id="CP043450">
    <property type="protein sequence ID" value="QEM12289.1"/>
    <property type="molecule type" value="Genomic_DNA"/>
</dbReference>
<keyword evidence="2" id="KW-1185">Reference proteome</keyword>
<reference evidence="1" key="1">
    <citation type="submission" date="2019-08" db="EMBL/GenBank/DDBJ databases">
        <title>Comparative genome analysis confer to the adaptation heavy metal polluted environment.</title>
        <authorList>
            <person name="Li Y."/>
        </authorList>
    </citation>
    <scope>NUCLEOTIDE SEQUENCE [LARGE SCALE GENOMIC DNA]</scope>
    <source>
        <strain evidence="1">P1</strain>
    </source>
</reference>
<protein>
    <submittedName>
        <fullName evidence="1">Uncharacterized protein</fullName>
    </submittedName>
</protein>
<gene>
    <name evidence="1" type="ORF">DEO27_020440</name>
</gene>
<organism evidence="1 2">
    <name type="scientific">Mucilaginibacter rubeus</name>
    <dbReference type="NCBI Taxonomy" id="2027860"/>
    <lineage>
        <taxon>Bacteria</taxon>
        <taxon>Pseudomonadati</taxon>
        <taxon>Bacteroidota</taxon>
        <taxon>Sphingobacteriia</taxon>
        <taxon>Sphingobacteriales</taxon>
        <taxon>Sphingobacteriaceae</taxon>
        <taxon>Mucilaginibacter</taxon>
    </lineage>
</organism>
<dbReference type="Proteomes" id="UP000251402">
    <property type="component" value="Chromosome"/>
</dbReference>
<dbReference type="AlphaFoldDB" id="A0A5C1I372"/>
<name>A0A5C1I372_9SPHI</name>
<proteinExistence type="predicted"/>
<sequence length="192" mass="21498">MKPIFAFIIIVVCFVSTCDAQGKSKSLQDIANLVQKKLTWDVQTEAKGSIMFLDVPFDYDGAAEYLTMTVAKNKSVARPAFISVIIPSDINQANGIFITFARTVKNSAGEFNIQIEKGLTARLKFEKCDDSDCTARMVNGYANDKEGNSQIDVLKNFLNYDHVVFLFLYKNGTHKSVIVPLSSFKQQYKKLL</sequence>
<evidence type="ECO:0000313" key="2">
    <source>
        <dbReference type="Proteomes" id="UP000251402"/>
    </source>
</evidence>
<dbReference type="OrthoDB" id="799684at2"/>
<dbReference type="RefSeq" id="WP_112575665.1">
    <property type="nucleotide sequence ID" value="NZ_CP043450.1"/>
</dbReference>
<accession>A0A5C1I372</accession>